<name>A0A1W1EGC5_9ZZZZ</name>
<organism evidence="1">
    <name type="scientific">hydrothermal vent metagenome</name>
    <dbReference type="NCBI Taxonomy" id="652676"/>
    <lineage>
        <taxon>unclassified sequences</taxon>
        <taxon>metagenomes</taxon>
        <taxon>ecological metagenomes</taxon>
    </lineage>
</organism>
<accession>A0A1W1EGC5</accession>
<proteinExistence type="predicted"/>
<sequence>MDNLLEVLFWTSTSLQEFISCKNFNIYNFIYKNILNLQLSH</sequence>
<dbReference type="AlphaFoldDB" id="A0A1W1EGC5"/>
<evidence type="ECO:0000313" key="1">
    <source>
        <dbReference type="EMBL" id="SFZ99093.1"/>
    </source>
</evidence>
<dbReference type="EMBL" id="FPKX01000074">
    <property type="protein sequence ID" value="SFZ99093.1"/>
    <property type="molecule type" value="Genomic_DNA"/>
</dbReference>
<gene>
    <name evidence="1" type="ORF">MNB_SV-5-1007</name>
</gene>
<protein>
    <submittedName>
        <fullName evidence="1">Uncharacterized protein</fullName>
    </submittedName>
</protein>
<reference evidence="1" key="1">
    <citation type="submission" date="2016-10" db="EMBL/GenBank/DDBJ databases">
        <authorList>
            <person name="de Groot N.N."/>
        </authorList>
    </citation>
    <scope>NUCLEOTIDE SEQUENCE</scope>
</reference>